<evidence type="ECO:0000256" key="1">
    <source>
        <dbReference type="SAM" id="Phobius"/>
    </source>
</evidence>
<protein>
    <submittedName>
        <fullName evidence="2">Uncharacterized protein</fullName>
    </submittedName>
</protein>
<dbReference type="Pfam" id="PF19931">
    <property type="entry name" value="DUF6394"/>
    <property type="match status" value="1"/>
</dbReference>
<keyword evidence="1" id="KW-0472">Membrane</keyword>
<dbReference type="OrthoDB" id="3295158at2"/>
<feature type="transmembrane region" description="Helical" evidence="1">
    <location>
        <begin position="98"/>
        <end position="120"/>
    </location>
</feature>
<proteinExistence type="predicted"/>
<reference evidence="2 3" key="1">
    <citation type="submission" date="2016-12" db="EMBL/GenBank/DDBJ databases">
        <authorList>
            <person name="Song W.-J."/>
            <person name="Kurnit D.M."/>
        </authorList>
    </citation>
    <scope>NUCLEOTIDE SEQUENCE [LARGE SCALE GENOMIC DNA]</scope>
    <source>
        <strain evidence="2 3">DSM 43162</strain>
    </source>
</reference>
<feature type="transmembrane region" description="Helical" evidence="1">
    <location>
        <begin position="7"/>
        <end position="24"/>
    </location>
</feature>
<evidence type="ECO:0000313" key="3">
    <source>
        <dbReference type="Proteomes" id="UP000184428"/>
    </source>
</evidence>
<dbReference type="InterPro" id="IPR045655">
    <property type="entry name" value="DUF6394"/>
</dbReference>
<name>A0A1M7RUS1_9ACTN</name>
<gene>
    <name evidence="2" type="ORF">SAMN05660350_00127</name>
</gene>
<dbReference type="RefSeq" id="WP_072911633.1">
    <property type="nucleotide sequence ID" value="NZ_FRDM01000001.1"/>
</dbReference>
<organism evidence="2 3">
    <name type="scientific">Geodermatophilus obscurus</name>
    <dbReference type="NCBI Taxonomy" id="1861"/>
    <lineage>
        <taxon>Bacteria</taxon>
        <taxon>Bacillati</taxon>
        <taxon>Actinomycetota</taxon>
        <taxon>Actinomycetes</taxon>
        <taxon>Geodermatophilales</taxon>
        <taxon>Geodermatophilaceae</taxon>
        <taxon>Geodermatophilus</taxon>
    </lineage>
</organism>
<dbReference type="AlphaFoldDB" id="A0A1M7RUS1"/>
<keyword evidence="1" id="KW-1133">Transmembrane helix</keyword>
<feature type="transmembrane region" description="Helical" evidence="1">
    <location>
        <begin position="36"/>
        <end position="54"/>
    </location>
</feature>
<dbReference type="Proteomes" id="UP000184428">
    <property type="component" value="Unassembled WGS sequence"/>
</dbReference>
<sequence length="128" mass="13513">MNLEKVVFGFFVLLAATLNFGFFIGDIENPVLHNRFELFAAVVVNLIATVLKFGDRTQIGAVHLATSLVADLQLISAALVYGYAIYVSTAGLTPGTMASIVSLSGGALLANLVSVVLLVVETVSFHRG</sequence>
<keyword evidence="1" id="KW-0812">Transmembrane</keyword>
<evidence type="ECO:0000313" key="2">
    <source>
        <dbReference type="EMBL" id="SHN49896.1"/>
    </source>
</evidence>
<dbReference type="EMBL" id="FRDM01000001">
    <property type="protein sequence ID" value="SHN49896.1"/>
    <property type="molecule type" value="Genomic_DNA"/>
</dbReference>
<feature type="transmembrane region" description="Helical" evidence="1">
    <location>
        <begin position="61"/>
        <end position="86"/>
    </location>
</feature>
<accession>A0A1M7RUS1</accession>